<dbReference type="AlphaFoldDB" id="A0A7G9R936"/>
<dbReference type="KEGG" id="nmes:H9L09_16620"/>
<organism evidence="2 3">
    <name type="scientific">Nocardioides mesophilus</name>
    <dbReference type="NCBI Taxonomy" id="433659"/>
    <lineage>
        <taxon>Bacteria</taxon>
        <taxon>Bacillati</taxon>
        <taxon>Actinomycetota</taxon>
        <taxon>Actinomycetes</taxon>
        <taxon>Propionibacteriales</taxon>
        <taxon>Nocardioidaceae</taxon>
        <taxon>Nocardioides</taxon>
    </lineage>
</organism>
<dbReference type="InterPro" id="IPR032330">
    <property type="entry name" value="EF-G-binding_C"/>
</dbReference>
<protein>
    <submittedName>
        <fullName evidence="2">FBP domain-containing protein</fullName>
    </submittedName>
</protein>
<gene>
    <name evidence="2" type="ORF">H9L09_16620</name>
</gene>
<feature type="domain" description="Elongation factor G-binding protein C-terminal treble-clef zinc-finger" evidence="1">
    <location>
        <begin position="8"/>
        <end position="160"/>
    </location>
</feature>
<sequence>MNPLTEPQIRAAFVNLTKGEAQRLNVPRDLAQRPWDDLDYLGWRDPQSPARGYLVAPIGDRFVGVALRAPASSVGFSRPSMCSVCLTVRSGGVALMVAPRAGKAGKQGHSVGTDICADLSCSLYVRGKLQTGTPGMRETLTLDQRIDRLVGNLESFVARVTRPS</sequence>
<dbReference type="EMBL" id="CP060713">
    <property type="protein sequence ID" value="QNN52111.1"/>
    <property type="molecule type" value="Genomic_DNA"/>
</dbReference>
<dbReference type="RefSeq" id="WP_187577953.1">
    <property type="nucleotide sequence ID" value="NZ_CP060713.1"/>
</dbReference>
<evidence type="ECO:0000259" key="1">
    <source>
        <dbReference type="Pfam" id="PF16571"/>
    </source>
</evidence>
<dbReference type="Pfam" id="PF16571">
    <property type="entry name" value="FBP_C"/>
    <property type="match status" value="1"/>
</dbReference>
<name>A0A7G9R936_9ACTN</name>
<keyword evidence="3" id="KW-1185">Reference proteome</keyword>
<accession>A0A7G9R936</accession>
<evidence type="ECO:0000313" key="3">
    <source>
        <dbReference type="Proteomes" id="UP000515947"/>
    </source>
</evidence>
<reference evidence="2 3" key="1">
    <citation type="submission" date="2020-08" db="EMBL/GenBank/DDBJ databases">
        <title>Genome sequence of Nocardioides mesophilus KACC 16243T.</title>
        <authorList>
            <person name="Hyun D.-W."/>
            <person name="Bae J.-W."/>
        </authorList>
    </citation>
    <scope>NUCLEOTIDE SEQUENCE [LARGE SCALE GENOMIC DNA]</scope>
    <source>
        <strain evidence="2 3">KACC 16243</strain>
    </source>
</reference>
<dbReference type="Proteomes" id="UP000515947">
    <property type="component" value="Chromosome"/>
</dbReference>
<proteinExistence type="predicted"/>
<evidence type="ECO:0000313" key="2">
    <source>
        <dbReference type="EMBL" id="QNN52111.1"/>
    </source>
</evidence>